<gene>
    <name evidence="3" type="primary">repA</name>
    <name evidence="3" type="ORF">RINTU1_04590</name>
</gene>
<protein>
    <submittedName>
        <fullName evidence="3">Plasmid replication protein</fullName>
    </submittedName>
</protein>
<evidence type="ECO:0000313" key="4">
    <source>
        <dbReference type="Proteomes" id="UP000504714"/>
    </source>
</evidence>
<name>A0A6L2ZLW1_9ENTR</name>
<evidence type="ECO:0000259" key="2">
    <source>
        <dbReference type="Pfam" id="PF01051"/>
    </source>
</evidence>
<proteinExistence type="inferred from homology"/>
<organism evidence="3 4">
    <name type="scientific">Candidatus Regiella insecticola</name>
    <dbReference type="NCBI Taxonomy" id="138073"/>
    <lineage>
        <taxon>Bacteria</taxon>
        <taxon>Pseudomonadati</taxon>
        <taxon>Pseudomonadota</taxon>
        <taxon>Gammaproteobacteria</taxon>
        <taxon>Enterobacterales</taxon>
        <taxon>Enterobacteriaceae</taxon>
        <taxon>aphid secondary symbionts</taxon>
        <taxon>Candidatus Regiella</taxon>
    </lineage>
</organism>
<reference evidence="3 4" key="1">
    <citation type="submission" date="2020-06" db="EMBL/GenBank/DDBJ databases">
        <title>The genome sequence of Candidatus Regiella insecticola strain Tut.</title>
        <authorList>
            <person name="Nikoh N."/>
            <person name="Tsuchida T."/>
            <person name="Koga R."/>
            <person name="Oshima K."/>
            <person name="Hattori M."/>
            <person name="Fukatsu T."/>
        </authorList>
    </citation>
    <scope>NUCLEOTIDE SEQUENCE [LARGE SCALE GENOMIC DNA]</scope>
    <source>
        <strain evidence="3 4">Tut</strain>
    </source>
</reference>
<feature type="domain" description="Initiator Rep protein WH1" evidence="2">
    <location>
        <begin position="20"/>
        <end position="168"/>
    </location>
</feature>
<dbReference type="GO" id="GO:0003887">
    <property type="term" value="F:DNA-directed DNA polymerase activity"/>
    <property type="evidence" value="ECO:0007669"/>
    <property type="project" value="InterPro"/>
</dbReference>
<sequence length="340" mass="40321">MKDKKVINFMDLISIEKKVVVQSNSIVDGVYKITLDEARVINLAISKIKKHDPPGSPVRITHAEFTNTWKIKDNNLKRRLSDIGDKLIQRTIDTISIDKSTGKKIKIRRTWISKIEYNMDNIDQYLEITFSQDVERFIYQLKNNFTMFEIENVSNFTSPYSFRIYAWIYKYINFFSHVKDGLHFTDQIKIDDFKEMMGISNNYEKYKYLKNGVIEKAIKEINNYSDLSVILEEFRIGRSVKQIRFVFVREKNTIFSNEENKPKRARLPSRPKVKVRTHLEGESARRCIDIIEKYEKDIRNYDATMVLPIPDLEKLINYYRILGDKQKVSELSKKLKARRN</sequence>
<dbReference type="Pfam" id="PF21205">
    <property type="entry name" value="Rep3_C"/>
    <property type="match status" value="1"/>
</dbReference>
<dbReference type="Pfam" id="PF01051">
    <property type="entry name" value="Rep3_N"/>
    <property type="match status" value="1"/>
</dbReference>
<dbReference type="AlphaFoldDB" id="A0A6L2ZLW1"/>
<dbReference type="Gene3D" id="1.10.10.10">
    <property type="entry name" value="Winged helix-like DNA-binding domain superfamily/Winged helix DNA-binding domain"/>
    <property type="match status" value="2"/>
</dbReference>
<accession>A0A6L2ZLW1</accession>
<dbReference type="InterPro" id="IPR036390">
    <property type="entry name" value="WH_DNA-bd_sf"/>
</dbReference>
<dbReference type="InterPro" id="IPR036388">
    <property type="entry name" value="WH-like_DNA-bd_sf"/>
</dbReference>
<dbReference type="InterPro" id="IPR000525">
    <property type="entry name" value="Initiator_Rep_WH1"/>
</dbReference>
<evidence type="ECO:0000313" key="3">
    <source>
        <dbReference type="EMBL" id="GFN45350.1"/>
    </source>
</evidence>
<dbReference type="SUPFAM" id="SSF46785">
    <property type="entry name" value="Winged helix' DNA-binding domain"/>
    <property type="match status" value="2"/>
</dbReference>
<dbReference type="Proteomes" id="UP000504714">
    <property type="component" value="Unassembled WGS sequence"/>
</dbReference>
<dbReference type="GO" id="GO:0006270">
    <property type="term" value="P:DNA replication initiation"/>
    <property type="evidence" value="ECO:0007669"/>
    <property type="project" value="InterPro"/>
</dbReference>
<comment type="caution">
    <text evidence="3">The sequence shown here is derived from an EMBL/GenBank/DDBJ whole genome shotgun (WGS) entry which is preliminary data.</text>
</comment>
<dbReference type="RefSeq" id="WP_176487207.1">
    <property type="nucleotide sequence ID" value="NZ_BLXO01000001.1"/>
</dbReference>
<comment type="similarity">
    <text evidence="1">Belongs to the initiator RepB protein family.</text>
</comment>
<evidence type="ECO:0000256" key="1">
    <source>
        <dbReference type="ARBA" id="ARBA00038283"/>
    </source>
</evidence>
<dbReference type="EMBL" id="BLXO01000001">
    <property type="protein sequence ID" value="GFN45350.1"/>
    <property type="molecule type" value="Genomic_DNA"/>
</dbReference>